<evidence type="ECO:0000313" key="2">
    <source>
        <dbReference type="EMBL" id="KAE8968941.1"/>
    </source>
</evidence>
<name>A0A6A3VIE7_9STRA</name>
<organism evidence="3 4">
    <name type="scientific">Phytophthora fragariae</name>
    <dbReference type="NCBI Taxonomy" id="53985"/>
    <lineage>
        <taxon>Eukaryota</taxon>
        <taxon>Sar</taxon>
        <taxon>Stramenopiles</taxon>
        <taxon>Oomycota</taxon>
        <taxon>Peronosporomycetes</taxon>
        <taxon>Peronosporales</taxon>
        <taxon>Peronosporaceae</taxon>
        <taxon>Phytophthora</taxon>
    </lineage>
</organism>
<dbReference type="AlphaFoldDB" id="A0A6A3VIE7"/>
<keyword evidence="4" id="KW-1185">Reference proteome</keyword>
<dbReference type="OrthoDB" id="116196at2759"/>
<gene>
    <name evidence="3" type="ORF">PF005_g28572</name>
    <name evidence="2" type="ORF">PF011_g26998</name>
</gene>
<proteinExistence type="predicted"/>
<accession>A0A6A3VIE7</accession>
<evidence type="ECO:0000313" key="3">
    <source>
        <dbReference type="EMBL" id="KAE9167978.1"/>
    </source>
</evidence>
<feature type="compositionally biased region" description="Basic and acidic residues" evidence="1">
    <location>
        <begin position="156"/>
        <end position="165"/>
    </location>
</feature>
<dbReference type="EMBL" id="QXFW01003755">
    <property type="protein sequence ID" value="KAE8968941.1"/>
    <property type="molecule type" value="Genomic_DNA"/>
</dbReference>
<comment type="caution">
    <text evidence="3">The sequence shown here is derived from an EMBL/GenBank/DDBJ whole genome shotgun (WGS) entry which is preliminary data.</text>
</comment>
<feature type="region of interest" description="Disordered" evidence="1">
    <location>
        <begin position="114"/>
        <end position="172"/>
    </location>
</feature>
<dbReference type="EMBL" id="QXGB01004000">
    <property type="protein sequence ID" value="KAE9167978.1"/>
    <property type="molecule type" value="Genomic_DNA"/>
</dbReference>
<sequence>MKSGGTRGDDSTAALITPQLELFAERTVSFDESMNGSDAKDGEMNEDYDDYLEEKAPAPAVVTPETLEDTVISAGCSGGTRSLSRSLTSELDEDALPVSRNLVDELNEVAGLEPVYEDFEDSTDDPKSPVTTAQVTEQTSGNRPPANGDTPAENLVLRRRDDLRVQPKTRVRREAPSAALDECHFAVFNLTMPHQTAMTGLLEMTVSKWVSTCGRFKK</sequence>
<dbReference type="Proteomes" id="UP000433483">
    <property type="component" value="Unassembled WGS sequence"/>
</dbReference>
<evidence type="ECO:0000256" key="1">
    <source>
        <dbReference type="SAM" id="MobiDB-lite"/>
    </source>
</evidence>
<evidence type="ECO:0000313" key="5">
    <source>
        <dbReference type="Proteomes" id="UP000460718"/>
    </source>
</evidence>
<protein>
    <submittedName>
        <fullName evidence="3">Uncharacterized protein</fullName>
    </submittedName>
</protein>
<reference evidence="3 4" key="1">
    <citation type="submission" date="2018-08" db="EMBL/GenBank/DDBJ databases">
        <title>Genomic investigation of the strawberry pathogen Phytophthora fragariae indicates pathogenicity is determined by transcriptional variation in three key races.</title>
        <authorList>
            <person name="Adams T.M."/>
            <person name="Armitage A.D."/>
            <person name="Sobczyk M.K."/>
            <person name="Bates H.J."/>
            <person name="Dunwell J.M."/>
            <person name="Nellist C.F."/>
            <person name="Harrison R.J."/>
        </authorList>
    </citation>
    <scope>NUCLEOTIDE SEQUENCE [LARGE SCALE GENOMIC DNA]</scope>
    <source>
        <strain evidence="3 4">NOV-27</strain>
        <strain evidence="2 5">SCRP245</strain>
    </source>
</reference>
<dbReference type="Proteomes" id="UP000460718">
    <property type="component" value="Unassembled WGS sequence"/>
</dbReference>
<evidence type="ECO:0000313" key="4">
    <source>
        <dbReference type="Proteomes" id="UP000433483"/>
    </source>
</evidence>
<feature type="compositionally biased region" description="Polar residues" evidence="1">
    <location>
        <begin position="129"/>
        <end position="142"/>
    </location>
</feature>